<proteinExistence type="predicted"/>
<dbReference type="Gene3D" id="3.40.710.10">
    <property type="entry name" value="DD-peptidase/beta-lactamase superfamily"/>
    <property type="match status" value="1"/>
</dbReference>
<dbReference type="InterPro" id="IPR012338">
    <property type="entry name" value="Beta-lactam/transpept-like"/>
</dbReference>
<sequence length="359" mass="40304">MSLLLLLPFAVCAQSLQKRLDTLLQGYHHRGQLEGTVLVARKGKVVYQGHFGYANRQFKVPITQDTRFPVASITKLYAAILVLQLQEEKKLDIHQPVFTYLPDLLPVVNKRITLQQLLLHSSGLPGDKVPDYYARSTPRPADFIRKNVKDTLLSEPGSRFRYNNVDYILLGAVIEKVTGKRWEQVLQEKVLAPLQLVNTGVVRQQDVIPQLAYGYHNYTFGTGTAQDTLFNDETPYFENYATAGAIYATAAELLRVDQALYGNRLLSPAAITLMYTPVKELGYNKYARGYPALGSYINSVTLASGKTLTVIERRGNINGFNSSLLRCVEDNNTIILLCNTDTGNMEKIGDDILRRLYPL</sequence>
<evidence type="ECO:0000313" key="2">
    <source>
        <dbReference type="EMBL" id="MBC9933159.1"/>
    </source>
</evidence>
<dbReference type="RefSeq" id="WP_188090282.1">
    <property type="nucleotide sequence ID" value="NZ_JACVFC010000003.1"/>
</dbReference>
<comment type="caution">
    <text evidence="2">The sequence shown here is derived from an EMBL/GenBank/DDBJ whole genome shotgun (WGS) entry which is preliminary data.</text>
</comment>
<feature type="domain" description="Beta-lactamase-related" evidence="1">
    <location>
        <begin position="21"/>
        <end position="356"/>
    </location>
</feature>
<dbReference type="PANTHER" id="PTHR43283">
    <property type="entry name" value="BETA-LACTAMASE-RELATED"/>
    <property type="match status" value="1"/>
</dbReference>
<dbReference type="Pfam" id="PF00144">
    <property type="entry name" value="Beta-lactamase"/>
    <property type="match status" value="1"/>
</dbReference>
<reference evidence="2 3" key="1">
    <citation type="submission" date="2020-09" db="EMBL/GenBank/DDBJ databases">
        <title>Genome sequences of type strains of Chitinophaga qingshengii and Chitinophaga varians.</title>
        <authorList>
            <person name="Kittiwongwattana C."/>
        </authorList>
    </citation>
    <scope>NUCLEOTIDE SEQUENCE [LARGE SCALE GENOMIC DNA]</scope>
    <source>
        <strain evidence="2 3">JCM 30026</strain>
    </source>
</reference>
<name>A0ABR7TVZ1_9BACT</name>
<keyword evidence="3" id="KW-1185">Reference proteome</keyword>
<dbReference type="EMBL" id="JACVFC010000003">
    <property type="protein sequence ID" value="MBC9933159.1"/>
    <property type="molecule type" value="Genomic_DNA"/>
</dbReference>
<organism evidence="2 3">
    <name type="scientific">Chitinophaga qingshengii</name>
    <dbReference type="NCBI Taxonomy" id="1569794"/>
    <lineage>
        <taxon>Bacteria</taxon>
        <taxon>Pseudomonadati</taxon>
        <taxon>Bacteroidota</taxon>
        <taxon>Chitinophagia</taxon>
        <taxon>Chitinophagales</taxon>
        <taxon>Chitinophagaceae</taxon>
        <taxon>Chitinophaga</taxon>
    </lineage>
</organism>
<dbReference type="InterPro" id="IPR050789">
    <property type="entry name" value="Diverse_Enzym_Activities"/>
</dbReference>
<evidence type="ECO:0000259" key="1">
    <source>
        <dbReference type="Pfam" id="PF00144"/>
    </source>
</evidence>
<protein>
    <submittedName>
        <fullName evidence="2">Beta-lactamase family protein</fullName>
    </submittedName>
</protein>
<evidence type="ECO:0000313" key="3">
    <source>
        <dbReference type="Proteomes" id="UP000659124"/>
    </source>
</evidence>
<dbReference type="Proteomes" id="UP000659124">
    <property type="component" value="Unassembled WGS sequence"/>
</dbReference>
<accession>A0ABR7TVZ1</accession>
<dbReference type="SUPFAM" id="SSF56601">
    <property type="entry name" value="beta-lactamase/transpeptidase-like"/>
    <property type="match status" value="1"/>
</dbReference>
<dbReference type="InterPro" id="IPR001466">
    <property type="entry name" value="Beta-lactam-related"/>
</dbReference>
<gene>
    <name evidence="2" type="ORF">ICL07_22410</name>
</gene>